<dbReference type="PANTHER" id="PTHR43591:SF24">
    <property type="entry name" value="2-METHOXY-6-POLYPRENYL-1,4-BENZOQUINOL METHYLASE, MITOCHONDRIAL"/>
    <property type="match status" value="1"/>
</dbReference>
<dbReference type="CDD" id="cd02440">
    <property type="entry name" value="AdoMet_MTases"/>
    <property type="match status" value="1"/>
</dbReference>
<sequence>MSSAWTGYHGGVIRPDTATKHAADVSSMFDEVSPRYDLINDVLTVGNDRLWRIATTKAVAPRKGMRILDLAAGTGTSSAALAAHGAHVVAADFSEGMLAEGRKRHADNELIEFVHADGTALPFDDDSFDAATISYGLRNISDPRAALAELFRVVKPGGRLVIAEFSTPPSSVVRGPYAFYGRHVLPRVAGALNREAADAYRYLNESIESWPNQEALAGWLREAGFERVAYRNLTFGIVALHRGFVPREAPVAAAKAATAAKGSKATTGAKAATGAKGSKATTGAKAATGAPAKAEAAQKSAPAAKAAWGKKPATAKTSSGAKSAPATTKPASAAKKPAAKPAASGATKPAAKKSASAAKQTTAKPAAAAKSPAKAATTAKPAAKPAAAKPRPSAASNPSTTPSGSSDATGGTE</sequence>
<dbReference type="PROSITE" id="PS51608">
    <property type="entry name" value="SAM_MT_UBIE"/>
    <property type="match status" value="1"/>
</dbReference>
<dbReference type="Gene3D" id="3.40.50.150">
    <property type="entry name" value="Vaccinia Virus protein VP39"/>
    <property type="match status" value="1"/>
</dbReference>
<evidence type="ECO:0000256" key="3">
    <source>
        <dbReference type="ARBA" id="ARBA00022691"/>
    </source>
</evidence>
<dbReference type="GO" id="GO:0043770">
    <property type="term" value="F:demethylmenaquinone methyltransferase activity"/>
    <property type="evidence" value="ECO:0007669"/>
    <property type="project" value="UniProtKB-UniRule"/>
</dbReference>
<comment type="caution">
    <text evidence="6">The sequence shown here is derived from an EMBL/GenBank/DDBJ whole genome shotgun (WGS) entry which is preliminary data.</text>
</comment>
<accession>A0A4Q7TT55</accession>
<keyword evidence="1 4" id="KW-0489">Methyltransferase</keyword>
<comment type="similarity">
    <text evidence="4">Belongs to the class I-like SAM-binding methyltransferase superfamily. MenG/UbiE family.</text>
</comment>
<dbReference type="UniPathway" id="UPA00079">
    <property type="reaction ID" value="UER00169"/>
</dbReference>
<keyword evidence="4" id="KW-0474">Menaquinone biosynthesis</keyword>
<dbReference type="PROSITE" id="PS01184">
    <property type="entry name" value="UBIE_2"/>
    <property type="match status" value="1"/>
</dbReference>
<feature type="binding site" evidence="4">
    <location>
        <position position="134"/>
    </location>
    <ligand>
        <name>S-adenosyl-L-methionine</name>
        <dbReference type="ChEBI" id="CHEBI:59789"/>
    </ligand>
</feature>
<feature type="binding site" evidence="4">
    <location>
        <position position="74"/>
    </location>
    <ligand>
        <name>S-adenosyl-L-methionine</name>
        <dbReference type="ChEBI" id="CHEBI:59789"/>
    </ligand>
</feature>
<dbReference type="AlphaFoldDB" id="A0A4Q7TT55"/>
<comment type="catalytic activity">
    <reaction evidence="4">
        <text>a 2-demethylmenaquinol + S-adenosyl-L-methionine = a menaquinol + S-adenosyl-L-homocysteine + H(+)</text>
        <dbReference type="Rhea" id="RHEA:42640"/>
        <dbReference type="Rhea" id="RHEA-COMP:9539"/>
        <dbReference type="Rhea" id="RHEA-COMP:9563"/>
        <dbReference type="ChEBI" id="CHEBI:15378"/>
        <dbReference type="ChEBI" id="CHEBI:18151"/>
        <dbReference type="ChEBI" id="CHEBI:55437"/>
        <dbReference type="ChEBI" id="CHEBI:57856"/>
        <dbReference type="ChEBI" id="CHEBI:59789"/>
        <dbReference type="EC" id="2.1.1.163"/>
    </reaction>
</comment>
<evidence type="ECO:0000256" key="4">
    <source>
        <dbReference type="HAMAP-Rule" id="MF_01813"/>
    </source>
</evidence>
<dbReference type="GO" id="GO:0032259">
    <property type="term" value="P:methylation"/>
    <property type="evidence" value="ECO:0007669"/>
    <property type="project" value="UniProtKB-KW"/>
</dbReference>
<gene>
    <name evidence="4" type="primary">menG</name>
    <name evidence="6" type="ORF">EV139_2433</name>
</gene>
<evidence type="ECO:0000313" key="7">
    <source>
        <dbReference type="Proteomes" id="UP000291832"/>
    </source>
</evidence>
<dbReference type="InterPro" id="IPR004033">
    <property type="entry name" value="UbiE/COQ5_MeTrFase"/>
</dbReference>
<organism evidence="6 7">
    <name type="scientific">Leucobacter luti</name>
    <dbReference type="NCBI Taxonomy" id="340320"/>
    <lineage>
        <taxon>Bacteria</taxon>
        <taxon>Bacillati</taxon>
        <taxon>Actinomycetota</taxon>
        <taxon>Actinomycetes</taxon>
        <taxon>Micrococcales</taxon>
        <taxon>Microbacteriaceae</taxon>
        <taxon>Leucobacter</taxon>
    </lineage>
</organism>
<reference evidence="6 7" key="1">
    <citation type="journal article" date="2015" name="Stand. Genomic Sci.">
        <title>Genomic Encyclopedia of Bacterial and Archaeal Type Strains, Phase III: the genomes of soil and plant-associated and newly described type strains.</title>
        <authorList>
            <person name="Whitman W.B."/>
            <person name="Woyke T."/>
            <person name="Klenk H.P."/>
            <person name="Zhou Y."/>
            <person name="Lilburn T.G."/>
            <person name="Beck B.J."/>
            <person name="De Vos P."/>
            <person name="Vandamme P."/>
            <person name="Eisen J.A."/>
            <person name="Garrity G."/>
            <person name="Hugenholtz P."/>
            <person name="Kyrpides N.C."/>
        </authorList>
    </citation>
    <scope>NUCLEOTIDE SEQUENCE [LARGE SCALE GENOMIC DNA]</scope>
    <source>
        <strain evidence="6 7">RF6</strain>
    </source>
</reference>
<protein>
    <recommendedName>
        <fullName evidence="4">Demethylmenaquinone methyltransferase</fullName>
        <ecNumber evidence="4">2.1.1.163</ecNumber>
    </recommendedName>
</protein>
<dbReference type="Pfam" id="PF01209">
    <property type="entry name" value="Ubie_methyltran"/>
    <property type="match status" value="1"/>
</dbReference>
<comment type="pathway">
    <text evidence="4">Quinol/quinone metabolism; menaquinone biosynthesis; menaquinol from 1,4-dihydroxy-2-naphthoate: step 2/2.</text>
</comment>
<feature type="region of interest" description="Disordered" evidence="5">
    <location>
        <begin position="258"/>
        <end position="413"/>
    </location>
</feature>
<dbReference type="EC" id="2.1.1.163" evidence="4"/>
<dbReference type="SUPFAM" id="SSF53335">
    <property type="entry name" value="S-adenosyl-L-methionine-dependent methyltransferases"/>
    <property type="match status" value="1"/>
</dbReference>
<keyword evidence="7" id="KW-1185">Reference proteome</keyword>
<comment type="function">
    <text evidence="4">Methyltransferase required for the conversion of demethylmenaquinol (DMKH2) to menaquinol (MKH2).</text>
</comment>
<feature type="binding site" evidence="4">
    <location>
        <begin position="117"/>
        <end position="118"/>
    </location>
    <ligand>
        <name>S-adenosyl-L-methionine</name>
        <dbReference type="ChEBI" id="CHEBI:59789"/>
    </ligand>
</feature>
<evidence type="ECO:0000313" key="6">
    <source>
        <dbReference type="EMBL" id="RZT62732.1"/>
    </source>
</evidence>
<evidence type="ECO:0000256" key="5">
    <source>
        <dbReference type="SAM" id="MobiDB-lite"/>
    </source>
</evidence>
<evidence type="ECO:0000256" key="2">
    <source>
        <dbReference type="ARBA" id="ARBA00022679"/>
    </source>
</evidence>
<evidence type="ECO:0000256" key="1">
    <source>
        <dbReference type="ARBA" id="ARBA00022603"/>
    </source>
</evidence>
<dbReference type="InterPro" id="IPR023576">
    <property type="entry name" value="UbiE/COQ5_MeTrFase_CS"/>
</dbReference>
<feature type="compositionally biased region" description="Low complexity" evidence="5">
    <location>
        <begin position="258"/>
        <end position="406"/>
    </location>
</feature>
<dbReference type="Proteomes" id="UP000291832">
    <property type="component" value="Unassembled WGS sequence"/>
</dbReference>
<dbReference type="EMBL" id="SHKI01000006">
    <property type="protein sequence ID" value="RZT62732.1"/>
    <property type="molecule type" value="Genomic_DNA"/>
</dbReference>
<name>A0A4Q7TT55_9MICO</name>
<dbReference type="NCBIfam" id="TIGR01934">
    <property type="entry name" value="MenG_MenH_UbiE"/>
    <property type="match status" value="1"/>
</dbReference>
<dbReference type="HAMAP" id="MF_01813">
    <property type="entry name" value="MenG_UbiE_methyltr"/>
    <property type="match status" value="1"/>
</dbReference>
<dbReference type="GO" id="GO:0009234">
    <property type="term" value="P:menaquinone biosynthetic process"/>
    <property type="evidence" value="ECO:0007669"/>
    <property type="project" value="UniProtKB-UniRule"/>
</dbReference>
<dbReference type="InterPro" id="IPR029063">
    <property type="entry name" value="SAM-dependent_MTases_sf"/>
</dbReference>
<dbReference type="PANTHER" id="PTHR43591">
    <property type="entry name" value="METHYLTRANSFERASE"/>
    <property type="match status" value="1"/>
</dbReference>
<feature type="binding site" evidence="4">
    <location>
        <position position="92"/>
    </location>
    <ligand>
        <name>S-adenosyl-L-methionine</name>
        <dbReference type="ChEBI" id="CHEBI:59789"/>
    </ligand>
</feature>
<keyword evidence="2 4" id="KW-0808">Transferase</keyword>
<proteinExistence type="inferred from homology"/>
<keyword evidence="3 4" id="KW-0949">S-adenosyl-L-methionine</keyword>